<feature type="region of interest" description="Disordered" evidence="1">
    <location>
        <begin position="213"/>
        <end position="233"/>
    </location>
</feature>
<accession>X6M9A4</accession>
<proteinExistence type="predicted"/>
<organism evidence="2 3">
    <name type="scientific">Reticulomyxa filosa</name>
    <dbReference type="NCBI Taxonomy" id="46433"/>
    <lineage>
        <taxon>Eukaryota</taxon>
        <taxon>Sar</taxon>
        <taxon>Rhizaria</taxon>
        <taxon>Retaria</taxon>
        <taxon>Foraminifera</taxon>
        <taxon>Monothalamids</taxon>
        <taxon>Reticulomyxidae</taxon>
        <taxon>Reticulomyxa</taxon>
    </lineage>
</organism>
<comment type="caution">
    <text evidence="2">The sequence shown here is derived from an EMBL/GenBank/DDBJ whole genome shotgun (WGS) entry which is preliminary data.</text>
</comment>
<reference evidence="2 3" key="1">
    <citation type="journal article" date="2013" name="Curr. Biol.">
        <title>The Genome of the Foraminiferan Reticulomyxa filosa.</title>
        <authorList>
            <person name="Glockner G."/>
            <person name="Hulsmann N."/>
            <person name="Schleicher M."/>
            <person name="Noegel A.A."/>
            <person name="Eichinger L."/>
            <person name="Gallinger C."/>
            <person name="Pawlowski J."/>
            <person name="Sierra R."/>
            <person name="Euteneuer U."/>
            <person name="Pillet L."/>
            <person name="Moustafa A."/>
            <person name="Platzer M."/>
            <person name="Groth M."/>
            <person name="Szafranski K."/>
            <person name="Schliwa M."/>
        </authorList>
    </citation>
    <scope>NUCLEOTIDE SEQUENCE [LARGE SCALE GENOMIC DNA]</scope>
</reference>
<evidence type="ECO:0000256" key="1">
    <source>
        <dbReference type="SAM" id="MobiDB-lite"/>
    </source>
</evidence>
<feature type="region of interest" description="Disordered" evidence="1">
    <location>
        <begin position="376"/>
        <end position="398"/>
    </location>
</feature>
<evidence type="ECO:0000313" key="2">
    <source>
        <dbReference type="EMBL" id="ETO10454.1"/>
    </source>
</evidence>
<name>X6M9A4_RETFI</name>
<feature type="compositionally biased region" description="Basic and acidic residues" evidence="1">
    <location>
        <begin position="388"/>
        <end position="398"/>
    </location>
</feature>
<dbReference type="EMBL" id="ASPP01023464">
    <property type="protein sequence ID" value="ETO10454.1"/>
    <property type="molecule type" value="Genomic_DNA"/>
</dbReference>
<dbReference type="AlphaFoldDB" id="X6M9A4"/>
<evidence type="ECO:0000313" key="3">
    <source>
        <dbReference type="Proteomes" id="UP000023152"/>
    </source>
</evidence>
<gene>
    <name evidence="2" type="ORF">RFI_26925</name>
</gene>
<keyword evidence="3" id="KW-1185">Reference proteome</keyword>
<sequence>MEKHSFELKWVGQVILNTIDADGLSSSLLHDQVLTSIAVSDSHLFFSFRYDDLWFRSISLQAFRDPSVRQDPCTFIAANSTSNDWTDALRRNPDYSHSYVKDFTAIDTVSFLNLLVLLVQSETSERLSVEVALWQKQTAQQTSVGKQEKTQTYVVTPQGHVVNEHKSTNTPAATQVLNENNNNSNSDNDNVWKMIEHSYLYRDLSMYYEKTRSSTSNSHLANKPSKTSKSTRSYVTPKPFLSKSLGASSVVASATPYFISVVTLATVSLYLYILYMLNESVSIGGGGKKKKTSEYGCDETVDIVNLKPQTTFRQSCLSRDGQMLAFLDNMDGILVLQKKPWTTEPEEVNLPVSLWHDQLSGFTPVIDELIPFQIKRDNNKPKQQQQKSKNDKLPYQKPHYDKDSSIAWDVLLEFSPTPIMHHLKPLDMIAFI</sequence>
<dbReference type="Proteomes" id="UP000023152">
    <property type="component" value="Unassembled WGS sequence"/>
</dbReference>
<protein>
    <submittedName>
        <fullName evidence="2">Uncharacterized protein</fullName>
    </submittedName>
</protein>